<keyword evidence="2" id="KW-1185">Reference proteome</keyword>
<protein>
    <submittedName>
        <fullName evidence="1">Uncharacterized protein</fullName>
    </submittedName>
</protein>
<comment type="caution">
    <text evidence="1">The sequence shown here is derived from an EMBL/GenBank/DDBJ whole genome shotgun (WGS) entry which is preliminary data.</text>
</comment>
<organism evidence="1 2">
    <name type="scientific">Eretmocerus hayati</name>
    <dbReference type="NCBI Taxonomy" id="131215"/>
    <lineage>
        <taxon>Eukaryota</taxon>
        <taxon>Metazoa</taxon>
        <taxon>Ecdysozoa</taxon>
        <taxon>Arthropoda</taxon>
        <taxon>Hexapoda</taxon>
        <taxon>Insecta</taxon>
        <taxon>Pterygota</taxon>
        <taxon>Neoptera</taxon>
        <taxon>Endopterygota</taxon>
        <taxon>Hymenoptera</taxon>
        <taxon>Apocrita</taxon>
        <taxon>Proctotrupomorpha</taxon>
        <taxon>Chalcidoidea</taxon>
        <taxon>Aphelinidae</taxon>
        <taxon>Aphelininae</taxon>
        <taxon>Eretmocerus</taxon>
    </lineage>
</organism>
<dbReference type="Proteomes" id="UP001239111">
    <property type="component" value="Chromosome 1"/>
</dbReference>
<gene>
    <name evidence="1" type="ORF">QAD02_021333</name>
</gene>
<name>A0ACC2PPN9_9HYME</name>
<dbReference type="EMBL" id="CM056741">
    <property type="protein sequence ID" value="KAJ8685540.1"/>
    <property type="molecule type" value="Genomic_DNA"/>
</dbReference>
<proteinExistence type="predicted"/>
<evidence type="ECO:0000313" key="1">
    <source>
        <dbReference type="EMBL" id="KAJ8685540.1"/>
    </source>
</evidence>
<sequence>MQRAINNVKHLLVNLTTNTSGSFMAIIAKIIGAKRMHFALKLSYKARCYVAFLLFNFSASIGPIYREMEKDPSSIGLKVQRYRSEKNQQRVFRQAQEDYVGNRSLRQFHGADGNYGRVVDPDIDDATMAIRKADHYGILADWQADANGIEQQTRL</sequence>
<evidence type="ECO:0000313" key="2">
    <source>
        <dbReference type="Proteomes" id="UP001239111"/>
    </source>
</evidence>
<accession>A0ACC2PPN9</accession>
<reference evidence="1" key="1">
    <citation type="submission" date="2023-04" db="EMBL/GenBank/DDBJ databases">
        <title>A chromosome-level genome assembly of the parasitoid wasp Eretmocerus hayati.</title>
        <authorList>
            <person name="Zhong Y."/>
            <person name="Liu S."/>
            <person name="Liu Y."/>
        </authorList>
    </citation>
    <scope>NUCLEOTIDE SEQUENCE</scope>
    <source>
        <strain evidence="1">ZJU_SS_LIU_2023</strain>
    </source>
</reference>